<accession>A0ABY9BWZ3</accession>
<keyword evidence="3" id="KW-1185">Reference proteome</keyword>
<dbReference type="EMBL" id="CP126652">
    <property type="protein sequence ID" value="WJZ87448.1"/>
    <property type="molecule type" value="Genomic_DNA"/>
</dbReference>
<dbReference type="InterPro" id="IPR050942">
    <property type="entry name" value="F-box_BR-signaling"/>
</dbReference>
<evidence type="ECO:0000313" key="2">
    <source>
        <dbReference type="EMBL" id="WJZ87448.1"/>
    </source>
</evidence>
<protein>
    <recommendedName>
        <fullName evidence="1">KIB1-4 beta-propeller domain-containing protein</fullName>
    </recommendedName>
</protein>
<evidence type="ECO:0000259" key="1">
    <source>
        <dbReference type="Pfam" id="PF03478"/>
    </source>
</evidence>
<dbReference type="Pfam" id="PF03478">
    <property type="entry name" value="Beta-prop_KIB1-4"/>
    <property type="match status" value="1"/>
</dbReference>
<dbReference type="Proteomes" id="UP001227230">
    <property type="component" value="Chromosome 5"/>
</dbReference>
<dbReference type="SUPFAM" id="SSF81383">
    <property type="entry name" value="F-box domain"/>
    <property type="match status" value="1"/>
</dbReference>
<dbReference type="Gene3D" id="1.20.1280.50">
    <property type="match status" value="1"/>
</dbReference>
<reference evidence="2 3" key="1">
    <citation type="journal article" date="2023" name="Hortic Res">
        <title>The complete reference genome for grapevine (Vitis vinifera L.) genetics and breeding.</title>
        <authorList>
            <person name="Shi X."/>
            <person name="Cao S."/>
            <person name="Wang X."/>
            <person name="Huang S."/>
            <person name="Wang Y."/>
            <person name="Liu Z."/>
            <person name="Liu W."/>
            <person name="Leng X."/>
            <person name="Peng Y."/>
            <person name="Wang N."/>
            <person name="Wang Y."/>
            <person name="Ma Z."/>
            <person name="Xu X."/>
            <person name="Zhang F."/>
            <person name="Xue H."/>
            <person name="Zhong H."/>
            <person name="Wang Y."/>
            <person name="Zhang K."/>
            <person name="Velt A."/>
            <person name="Avia K."/>
            <person name="Holtgrawe D."/>
            <person name="Grimplet J."/>
            <person name="Matus J.T."/>
            <person name="Ware D."/>
            <person name="Wu X."/>
            <person name="Wang H."/>
            <person name="Liu C."/>
            <person name="Fang Y."/>
            <person name="Rustenholz C."/>
            <person name="Cheng Z."/>
            <person name="Xiao H."/>
            <person name="Zhou Y."/>
        </authorList>
    </citation>
    <scope>NUCLEOTIDE SEQUENCE [LARGE SCALE GENOMIC DNA]</scope>
    <source>
        <strain evidence="3">cv. Pinot noir / PN40024</strain>
        <tissue evidence="2">Leaf</tissue>
    </source>
</reference>
<gene>
    <name evidence="2" type="ORF">VitviT2T_006826</name>
</gene>
<dbReference type="InterPro" id="IPR005174">
    <property type="entry name" value="KIB1-4_b-propeller"/>
</dbReference>
<proteinExistence type="predicted"/>
<organism evidence="2 3">
    <name type="scientific">Vitis vinifera</name>
    <name type="common">Grape</name>
    <dbReference type="NCBI Taxonomy" id="29760"/>
    <lineage>
        <taxon>Eukaryota</taxon>
        <taxon>Viridiplantae</taxon>
        <taxon>Streptophyta</taxon>
        <taxon>Embryophyta</taxon>
        <taxon>Tracheophyta</taxon>
        <taxon>Spermatophyta</taxon>
        <taxon>Magnoliopsida</taxon>
        <taxon>eudicotyledons</taxon>
        <taxon>Gunneridae</taxon>
        <taxon>Pentapetalae</taxon>
        <taxon>rosids</taxon>
        <taxon>Vitales</taxon>
        <taxon>Vitaceae</taxon>
        <taxon>Viteae</taxon>
        <taxon>Vitis</taxon>
    </lineage>
</organism>
<evidence type="ECO:0000313" key="3">
    <source>
        <dbReference type="Proteomes" id="UP001227230"/>
    </source>
</evidence>
<sequence length="420" mass="48546">MGIKRKRDAPWSELEIDTLECILRRLSFLDILRFKRVCSWWFSVAESYVSSSCYRLCFQTPWLLLPGPEEKEDDDDDEGEGGLCFFNLDEKREYRDVCMCREVYEGCCVGSSHGWLVLLDKTANLSLFNPFSGARIQVGSLREGLEFTDVDAYTVREDPRAFVPKAVVMSDSKKNKDKDGVALIYGSRKKLAFCRYRDGRFMGLDGAHQPYHDIICYDNVVCALSDIGSVEVWDFSRSFPTKVMDMTPSFPLKTANFGRSFRDLYSSHFYLVESCGELLFVVRFIGEFVDGDGKPVREADLLDDEDIQPKICPYKTLLFHVYRLDRHQKKWEEMESLGDQVVFLGGNHSMSLRVGDCPGCVKDSIYFTDSYWERVDEDYSYGGHDMGYYNLRERIVKPFHDTQCCKMKPTPFWIIPNPGR</sequence>
<dbReference type="PANTHER" id="PTHR44259:SF15">
    <property type="entry name" value="F-BOX PROTEIN KIB2-RELATED"/>
    <property type="match status" value="1"/>
</dbReference>
<feature type="domain" description="KIB1-4 beta-propeller" evidence="1">
    <location>
        <begin position="85"/>
        <end position="390"/>
    </location>
</feature>
<name>A0ABY9BWZ3_VITVI</name>
<dbReference type="PANTHER" id="PTHR44259">
    <property type="entry name" value="OS07G0183000 PROTEIN-RELATED"/>
    <property type="match status" value="1"/>
</dbReference>
<dbReference type="InterPro" id="IPR036047">
    <property type="entry name" value="F-box-like_dom_sf"/>
</dbReference>